<dbReference type="InterPro" id="IPR000254">
    <property type="entry name" value="CBD"/>
</dbReference>
<accession>A0A9P9WQD8</accession>
<feature type="chain" id="PRO_5040216090" description="CBM1 domain-containing protein" evidence="2">
    <location>
        <begin position="18"/>
        <end position="420"/>
    </location>
</feature>
<dbReference type="InterPro" id="IPR037461">
    <property type="entry name" value="CtCE2-like_dom"/>
</dbReference>
<dbReference type="AlphaFoldDB" id="A0A9P9WQD8"/>
<dbReference type="SUPFAM" id="SSF52266">
    <property type="entry name" value="SGNH hydrolase"/>
    <property type="match status" value="1"/>
</dbReference>
<dbReference type="Gene3D" id="3.40.50.1110">
    <property type="entry name" value="SGNH hydrolase"/>
    <property type="match status" value="1"/>
</dbReference>
<sequence length="420" mass="43622">MLPYIIACIVLTSTVAAQQPAWAQCGGQGHTGDVSCISGCTCVSLNDYYSQCQASSTTLSTVTVTTAHTAPAATSSTVTIAGEFQYLGRVNPATRELSWPGAGLAFNFTGTSASISISAVSGSVSADLSIDGAEPIVIPNVEGTSISTPQGLTLGVHTVVLRKRSEPEYGSVIIGNVTVDGILGAYAVPTRRIEIIGDSISVGYGLDGTNPCTNNASVENNPKTYGALAAKALGAEYSTVAWSGKGLVRNIAIGAPDTSPLMPELYTRYGANDADSSYTFPAATAPNAVVINLGTNDFSYIAYTSSGEPYNAREPINASTFTAGMVSFVQNIQTHYPDAHFFLLNSPMLSDYWPTAADAQKSTQTSAIKAAITQLGGSNIHFVDWPTQGSDVGCDYHPNADTHAAEGTVLAEAIGTALNW</sequence>
<dbReference type="PROSITE" id="PS51164">
    <property type="entry name" value="CBM1_2"/>
    <property type="match status" value="1"/>
</dbReference>
<reference evidence="4" key="1">
    <citation type="submission" date="2021-03" db="EMBL/GenBank/DDBJ databases">
        <title>Revisited historic fungal species revealed as producer of novel bioactive compounds through whole genome sequencing and comparative genomics.</title>
        <authorList>
            <person name="Vignolle G.A."/>
            <person name="Hochenegger N."/>
            <person name="Mach R.L."/>
            <person name="Mach-Aigner A.R."/>
            <person name="Javad Rahimi M."/>
            <person name="Salim K.A."/>
            <person name="Chan C.M."/>
            <person name="Lim L.B.L."/>
            <person name="Cai F."/>
            <person name="Druzhinina I.S."/>
            <person name="U'Ren J.M."/>
            <person name="Derntl C."/>
        </authorList>
    </citation>
    <scope>NUCLEOTIDE SEQUENCE</scope>
    <source>
        <strain evidence="4">TUCIM 5799</strain>
    </source>
</reference>
<dbReference type="OrthoDB" id="426133at2759"/>
<dbReference type="Gene3D" id="2.60.120.260">
    <property type="entry name" value="Galactose-binding domain-like"/>
    <property type="match status" value="1"/>
</dbReference>
<keyword evidence="5" id="KW-1185">Reference proteome</keyword>
<dbReference type="Pfam" id="PF13472">
    <property type="entry name" value="Lipase_GDSL_2"/>
    <property type="match status" value="1"/>
</dbReference>
<evidence type="ECO:0000259" key="3">
    <source>
        <dbReference type="PROSITE" id="PS51164"/>
    </source>
</evidence>
<dbReference type="GO" id="GO:0005576">
    <property type="term" value="C:extracellular region"/>
    <property type="evidence" value="ECO:0007669"/>
    <property type="project" value="InterPro"/>
</dbReference>
<dbReference type="PROSITE" id="PS00562">
    <property type="entry name" value="CBM1_1"/>
    <property type="match status" value="1"/>
</dbReference>
<organism evidence="4 5">
    <name type="scientific">Neoarthrinium moseri</name>
    <dbReference type="NCBI Taxonomy" id="1658444"/>
    <lineage>
        <taxon>Eukaryota</taxon>
        <taxon>Fungi</taxon>
        <taxon>Dikarya</taxon>
        <taxon>Ascomycota</taxon>
        <taxon>Pezizomycotina</taxon>
        <taxon>Sordariomycetes</taxon>
        <taxon>Xylariomycetidae</taxon>
        <taxon>Amphisphaeriales</taxon>
        <taxon>Apiosporaceae</taxon>
        <taxon>Neoarthrinium</taxon>
    </lineage>
</organism>
<evidence type="ECO:0000256" key="1">
    <source>
        <dbReference type="ARBA" id="ARBA00022729"/>
    </source>
</evidence>
<dbReference type="SMART" id="SM00236">
    <property type="entry name" value="fCBD"/>
    <property type="match status" value="1"/>
</dbReference>
<evidence type="ECO:0000313" key="5">
    <source>
        <dbReference type="Proteomes" id="UP000829685"/>
    </source>
</evidence>
<dbReference type="EMBL" id="JAFIMR010000009">
    <property type="protein sequence ID" value="KAI1874649.1"/>
    <property type="molecule type" value="Genomic_DNA"/>
</dbReference>
<name>A0A9P9WQD8_9PEZI</name>
<dbReference type="CDD" id="cd01831">
    <property type="entry name" value="Endoglucanase_E_like"/>
    <property type="match status" value="1"/>
</dbReference>
<dbReference type="InterPro" id="IPR052762">
    <property type="entry name" value="PCW_deacetylase/CE"/>
</dbReference>
<comment type="caution">
    <text evidence="4">The sequence shown here is derived from an EMBL/GenBank/DDBJ whole genome shotgun (WGS) entry which is preliminary data.</text>
</comment>
<dbReference type="InterPro" id="IPR040794">
    <property type="entry name" value="CE2_N"/>
</dbReference>
<dbReference type="InterPro" id="IPR013830">
    <property type="entry name" value="SGNH_hydro"/>
</dbReference>
<protein>
    <recommendedName>
        <fullName evidence="3">CBM1 domain-containing protein</fullName>
    </recommendedName>
</protein>
<dbReference type="InterPro" id="IPR035971">
    <property type="entry name" value="CBD_sf"/>
</dbReference>
<dbReference type="SUPFAM" id="SSF57180">
    <property type="entry name" value="Cellulose-binding domain"/>
    <property type="match status" value="1"/>
</dbReference>
<feature type="domain" description="CBM1" evidence="3">
    <location>
        <begin position="17"/>
        <end position="53"/>
    </location>
</feature>
<feature type="signal peptide" evidence="2">
    <location>
        <begin position="1"/>
        <end position="17"/>
    </location>
</feature>
<proteinExistence type="predicted"/>
<evidence type="ECO:0000313" key="4">
    <source>
        <dbReference type="EMBL" id="KAI1874649.1"/>
    </source>
</evidence>
<dbReference type="Proteomes" id="UP000829685">
    <property type="component" value="Unassembled WGS sequence"/>
</dbReference>
<dbReference type="Pfam" id="PF00734">
    <property type="entry name" value="CBM_1"/>
    <property type="match status" value="1"/>
</dbReference>
<dbReference type="GO" id="GO:0030248">
    <property type="term" value="F:cellulose binding"/>
    <property type="evidence" value="ECO:0007669"/>
    <property type="project" value="InterPro"/>
</dbReference>
<dbReference type="GO" id="GO:0005975">
    <property type="term" value="P:carbohydrate metabolic process"/>
    <property type="evidence" value="ECO:0007669"/>
    <property type="project" value="InterPro"/>
</dbReference>
<dbReference type="Pfam" id="PF17996">
    <property type="entry name" value="CE2_N"/>
    <property type="match status" value="1"/>
</dbReference>
<dbReference type="PANTHER" id="PTHR37834:SF2">
    <property type="entry name" value="ESTERASE, SGNH HYDROLASE-TYPE"/>
    <property type="match status" value="1"/>
</dbReference>
<gene>
    <name evidence="4" type="ORF">JX265_004857</name>
</gene>
<dbReference type="PANTHER" id="PTHR37834">
    <property type="entry name" value="GDSL-LIKE LIPASE/ACYLHYDROLASE DOMAIN PROTEIN (AFU_ORTHOLOGUE AFUA_2G00620)"/>
    <property type="match status" value="1"/>
</dbReference>
<dbReference type="GO" id="GO:0052689">
    <property type="term" value="F:carboxylic ester hydrolase activity"/>
    <property type="evidence" value="ECO:0007669"/>
    <property type="project" value="InterPro"/>
</dbReference>
<evidence type="ECO:0000256" key="2">
    <source>
        <dbReference type="SAM" id="SignalP"/>
    </source>
</evidence>
<keyword evidence="1 2" id="KW-0732">Signal</keyword>
<dbReference type="InterPro" id="IPR036514">
    <property type="entry name" value="SGNH_hydro_sf"/>
</dbReference>